<dbReference type="PANTHER" id="PTHR42808">
    <property type="entry name" value="HYDROXYSTEROID DEHYDROGENASE-LIKE PROTEIN 2"/>
    <property type="match status" value="1"/>
</dbReference>
<dbReference type="Proteomes" id="UP001219567">
    <property type="component" value="Chromosome 5"/>
</dbReference>
<dbReference type="InterPro" id="IPR051935">
    <property type="entry name" value="HSDL2"/>
</dbReference>
<dbReference type="PRINTS" id="PR00081">
    <property type="entry name" value="GDHRDH"/>
</dbReference>
<accession>A0AAJ5YVL5</accession>
<dbReference type="FunFam" id="3.40.50.720:FF:000301">
    <property type="entry name" value="Hydroxysteroid dehydrogenase like 2"/>
    <property type="match status" value="1"/>
</dbReference>
<dbReference type="GO" id="GO:0005739">
    <property type="term" value="C:mitochondrion"/>
    <property type="evidence" value="ECO:0007669"/>
    <property type="project" value="UniProtKB-SubCell"/>
</dbReference>
<evidence type="ECO:0000256" key="4">
    <source>
        <dbReference type="ARBA" id="ARBA00022857"/>
    </source>
</evidence>
<sequence>MSMQGKVAFISGASRGIGAEIAKSLAKRGVSVAVAAKSAQPHKTLPGTIHSVVDELDEIADRQGNQARALAVQLDVRDAEAVEDTLEKVASHFGGLDILVNNASAISLSSTIDAKPKVYDLVNGINARGTWLTSRFALPHLYKSAEAGRNPHILTLSPPLNQGMFELENGEIVPSFKDTKALYAMSKCAMSVAAYALAAEAKSHGVASNALWPYTMIGTSAMRIVNPESDAERRWRVPKIVADTAAGILEEPTSFTGQFVIDELYLRERKQVTTEQINEYAMVPNTPFSELGEDLFITEEIRRRVHSYYN</sequence>
<evidence type="ECO:0000256" key="2">
    <source>
        <dbReference type="ARBA" id="ARBA00004275"/>
    </source>
</evidence>
<dbReference type="Pfam" id="PF00106">
    <property type="entry name" value="adh_short"/>
    <property type="match status" value="1"/>
</dbReference>
<keyword evidence="6" id="KW-0496">Mitochondrion</keyword>
<dbReference type="GO" id="GO:0016491">
    <property type="term" value="F:oxidoreductase activity"/>
    <property type="evidence" value="ECO:0007669"/>
    <property type="project" value="UniProtKB-KW"/>
</dbReference>
<dbReference type="InterPro" id="IPR036291">
    <property type="entry name" value="NAD(P)-bd_dom_sf"/>
</dbReference>
<keyword evidence="5" id="KW-0560">Oxidoreductase</keyword>
<keyword evidence="7" id="KW-0576">Peroxisome</keyword>
<reference evidence="9 10" key="1">
    <citation type="submission" date="2023-03" db="EMBL/GenBank/DDBJ databases">
        <title>Mating type loci evolution in Malassezia.</title>
        <authorList>
            <person name="Coelho M.A."/>
        </authorList>
    </citation>
    <scope>NUCLEOTIDE SEQUENCE [LARGE SCALE GENOMIC DNA]</scope>
    <source>
        <strain evidence="9 10">CBS 9725</strain>
    </source>
</reference>
<comment type="similarity">
    <text evidence="3">Belongs to the short-chain dehydrogenases/reductases (SDR) family.</text>
</comment>
<proteinExistence type="inferred from homology"/>
<dbReference type="NCBIfam" id="NF006133">
    <property type="entry name" value="PRK08278.1"/>
    <property type="match status" value="1"/>
</dbReference>
<dbReference type="SUPFAM" id="SSF51735">
    <property type="entry name" value="NAD(P)-binding Rossmann-fold domains"/>
    <property type="match status" value="1"/>
</dbReference>
<name>A0AAJ5YVL5_9BASI</name>
<evidence type="ECO:0000256" key="3">
    <source>
        <dbReference type="ARBA" id="ARBA00006484"/>
    </source>
</evidence>
<evidence type="ECO:0000256" key="7">
    <source>
        <dbReference type="ARBA" id="ARBA00023140"/>
    </source>
</evidence>
<evidence type="ECO:0000256" key="5">
    <source>
        <dbReference type="ARBA" id="ARBA00023002"/>
    </source>
</evidence>
<dbReference type="AlphaFoldDB" id="A0AAJ5YVL5"/>
<evidence type="ECO:0000256" key="8">
    <source>
        <dbReference type="ARBA" id="ARBA00040243"/>
    </source>
</evidence>
<evidence type="ECO:0000313" key="9">
    <source>
        <dbReference type="EMBL" id="WFD00608.1"/>
    </source>
</evidence>
<protein>
    <recommendedName>
        <fullName evidence="8">Hydroxysteroid dehydrogenase-like protein 2</fullName>
    </recommendedName>
</protein>
<gene>
    <name evidence="9" type="ORF">MYAM1_003359</name>
</gene>
<dbReference type="EMBL" id="CP119947">
    <property type="protein sequence ID" value="WFD00608.1"/>
    <property type="molecule type" value="Genomic_DNA"/>
</dbReference>
<evidence type="ECO:0000256" key="1">
    <source>
        <dbReference type="ARBA" id="ARBA00004173"/>
    </source>
</evidence>
<keyword evidence="4" id="KW-0521">NADP</keyword>
<dbReference type="Gene3D" id="3.40.50.720">
    <property type="entry name" value="NAD(P)-binding Rossmann-like Domain"/>
    <property type="match status" value="1"/>
</dbReference>
<keyword evidence="10" id="KW-1185">Reference proteome</keyword>
<dbReference type="InterPro" id="IPR002347">
    <property type="entry name" value="SDR_fam"/>
</dbReference>
<evidence type="ECO:0000256" key="6">
    <source>
        <dbReference type="ARBA" id="ARBA00023128"/>
    </source>
</evidence>
<dbReference type="GO" id="GO:0005777">
    <property type="term" value="C:peroxisome"/>
    <property type="evidence" value="ECO:0007669"/>
    <property type="project" value="UniProtKB-SubCell"/>
</dbReference>
<evidence type="ECO:0000313" key="10">
    <source>
        <dbReference type="Proteomes" id="UP001219567"/>
    </source>
</evidence>
<comment type="subcellular location">
    <subcellularLocation>
        <location evidence="1">Mitochondrion</location>
    </subcellularLocation>
    <subcellularLocation>
        <location evidence="2">Peroxisome</location>
    </subcellularLocation>
</comment>
<organism evidence="9 10">
    <name type="scientific">Malassezia yamatoensis</name>
    <dbReference type="NCBI Taxonomy" id="253288"/>
    <lineage>
        <taxon>Eukaryota</taxon>
        <taxon>Fungi</taxon>
        <taxon>Dikarya</taxon>
        <taxon>Basidiomycota</taxon>
        <taxon>Ustilaginomycotina</taxon>
        <taxon>Malasseziomycetes</taxon>
        <taxon>Malasseziales</taxon>
        <taxon>Malasseziaceae</taxon>
        <taxon>Malassezia</taxon>
    </lineage>
</organism>
<dbReference type="PANTHER" id="PTHR42808:SF3">
    <property type="entry name" value="HYDROXYSTEROID DEHYDROGENASE-LIKE PROTEIN 2"/>
    <property type="match status" value="1"/>
</dbReference>